<dbReference type="RefSeq" id="WP_282199637.1">
    <property type="nucleotide sequence ID" value="NZ_BOQE01000001.1"/>
</dbReference>
<dbReference type="PANTHER" id="PTHR11496">
    <property type="entry name" value="ALCOHOL DEHYDROGENASE"/>
    <property type="match status" value="1"/>
</dbReference>
<reference evidence="6" key="1">
    <citation type="journal article" date="2023" name="Int. J. Syst. Evol. Microbiol.">
        <title>Collibacillus ludicampi gen. nov., sp. nov., a new soil bacterium of the family Alicyclobacillaceae.</title>
        <authorList>
            <person name="Jojima T."/>
            <person name="Ioku Y."/>
            <person name="Fukuta Y."/>
            <person name="Shirasaka N."/>
            <person name="Matsumura Y."/>
            <person name="Mori M."/>
        </authorList>
    </citation>
    <scope>NUCLEOTIDE SEQUENCE</scope>
    <source>
        <strain evidence="6">TP075</strain>
    </source>
</reference>
<dbReference type="FunFam" id="1.20.1090.10:FF:000001">
    <property type="entry name" value="Aldehyde-alcohol dehydrogenase"/>
    <property type="match status" value="1"/>
</dbReference>
<dbReference type="EMBL" id="BOQE01000001">
    <property type="protein sequence ID" value="GIM46556.1"/>
    <property type="molecule type" value="Genomic_DNA"/>
</dbReference>
<keyword evidence="7" id="KW-1185">Reference proteome</keyword>
<dbReference type="Gene3D" id="3.40.50.1970">
    <property type="match status" value="1"/>
</dbReference>
<evidence type="ECO:0000259" key="5">
    <source>
        <dbReference type="Pfam" id="PF25137"/>
    </source>
</evidence>
<name>A0AAV4LFQ7_9BACL</name>
<feature type="domain" description="Fe-containing alcohol dehydrogenase-like C-terminal" evidence="5">
    <location>
        <begin position="199"/>
        <end position="391"/>
    </location>
</feature>
<feature type="domain" description="Alcohol dehydrogenase iron-type/glycerol dehydrogenase GldA" evidence="4">
    <location>
        <begin position="17"/>
        <end position="188"/>
    </location>
</feature>
<proteinExistence type="inferred from homology"/>
<dbReference type="Gene3D" id="1.20.1090.10">
    <property type="entry name" value="Dehydroquinate synthase-like - alpha domain"/>
    <property type="match status" value="1"/>
</dbReference>
<dbReference type="PANTHER" id="PTHR11496:SF102">
    <property type="entry name" value="ALCOHOL DEHYDROGENASE 4"/>
    <property type="match status" value="1"/>
</dbReference>
<evidence type="ECO:0000259" key="4">
    <source>
        <dbReference type="Pfam" id="PF00465"/>
    </source>
</evidence>
<evidence type="ECO:0000313" key="7">
    <source>
        <dbReference type="Proteomes" id="UP001057291"/>
    </source>
</evidence>
<dbReference type="InterPro" id="IPR018211">
    <property type="entry name" value="ADH_Fe_CS"/>
</dbReference>
<dbReference type="SUPFAM" id="SSF56796">
    <property type="entry name" value="Dehydroquinate synthase-like"/>
    <property type="match status" value="1"/>
</dbReference>
<evidence type="ECO:0000256" key="1">
    <source>
        <dbReference type="ARBA" id="ARBA00007358"/>
    </source>
</evidence>
<evidence type="ECO:0000313" key="6">
    <source>
        <dbReference type="EMBL" id="GIM46556.1"/>
    </source>
</evidence>
<sequence length="400" mass="43418">MFMRFERMGRLKSFEMPTVVKHGIGAVRNTGEEVKNLGVSRVLLVTDPGVRKVGLIEPVLISLQEAKIDVVIFDEVEPNPSIHVVARGTEMYLKNKCDGLVAVGGGSSMDTAKAIGVEVVHGEPVLNYEAAEGKKPLEKRIPPLTTIPTTAGTGSEVTQWAVITDPYRKFKFNVGGPLIAAHLTIIDPELHLSMPPRITAATGIDALSHAIECYTCHYAQPMTDAVALLAMEYIAKYLRRAYANGHDIEARYGMAKAAMLAGLSYGSESAGAAHAMAQTLGGIIPVAHGECVAAMLGPVMEYNWMGEPEKFARIAQALGVNIHGMSVEEAAKAAVREVYKLVQDVQIPSLEEQGVPREMIPELAEAAFHDPQTVGNPRDINVKGYEWIYRRCFNLEPCTV</sequence>
<dbReference type="AlphaFoldDB" id="A0AAV4LFQ7"/>
<dbReference type="InterPro" id="IPR001670">
    <property type="entry name" value="ADH_Fe/GldA"/>
</dbReference>
<dbReference type="InterPro" id="IPR056798">
    <property type="entry name" value="ADH_Fe_C"/>
</dbReference>
<keyword evidence="2" id="KW-0560">Oxidoreductase</keyword>
<comment type="caution">
    <text evidence="6">The sequence shown here is derived from an EMBL/GenBank/DDBJ whole genome shotgun (WGS) entry which is preliminary data.</text>
</comment>
<keyword evidence="3" id="KW-0520">NAD</keyword>
<dbReference type="PROSITE" id="PS00913">
    <property type="entry name" value="ADH_IRON_1"/>
    <property type="match status" value="1"/>
</dbReference>
<gene>
    <name evidence="6" type="primary">gbsB</name>
    <name evidence="6" type="ORF">DNHGIG_21050</name>
</gene>
<comment type="similarity">
    <text evidence="1">Belongs to the iron-containing alcohol dehydrogenase family.</text>
</comment>
<dbReference type="GO" id="GO:0004022">
    <property type="term" value="F:alcohol dehydrogenase (NAD+) activity"/>
    <property type="evidence" value="ECO:0007669"/>
    <property type="project" value="UniProtKB-ARBA"/>
</dbReference>
<dbReference type="GO" id="GO:0046872">
    <property type="term" value="F:metal ion binding"/>
    <property type="evidence" value="ECO:0007669"/>
    <property type="project" value="InterPro"/>
</dbReference>
<dbReference type="CDD" id="cd08551">
    <property type="entry name" value="Fe-ADH"/>
    <property type="match status" value="1"/>
</dbReference>
<dbReference type="InterPro" id="IPR039697">
    <property type="entry name" value="Alcohol_dehydrogenase_Fe"/>
</dbReference>
<dbReference type="FunFam" id="3.40.50.1970:FF:000003">
    <property type="entry name" value="Alcohol dehydrogenase, iron-containing"/>
    <property type="match status" value="1"/>
</dbReference>
<dbReference type="Pfam" id="PF25137">
    <property type="entry name" value="ADH_Fe_C"/>
    <property type="match status" value="1"/>
</dbReference>
<evidence type="ECO:0000256" key="2">
    <source>
        <dbReference type="ARBA" id="ARBA00023002"/>
    </source>
</evidence>
<dbReference type="Pfam" id="PF00465">
    <property type="entry name" value="Fe-ADH"/>
    <property type="match status" value="1"/>
</dbReference>
<organism evidence="6 7">
    <name type="scientific">Collibacillus ludicampi</name>
    <dbReference type="NCBI Taxonomy" id="2771369"/>
    <lineage>
        <taxon>Bacteria</taxon>
        <taxon>Bacillati</taxon>
        <taxon>Bacillota</taxon>
        <taxon>Bacilli</taxon>
        <taxon>Bacillales</taxon>
        <taxon>Alicyclobacillaceae</taxon>
        <taxon>Collibacillus</taxon>
    </lineage>
</organism>
<accession>A0AAV4LFQ7</accession>
<protein>
    <submittedName>
        <fullName evidence="6">Alcohol dehydrogenase</fullName>
    </submittedName>
</protein>
<dbReference type="PROSITE" id="PS00060">
    <property type="entry name" value="ADH_IRON_2"/>
    <property type="match status" value="1"/>
</dbReference>
<dbReference type="Proteomes" id="UP001057291">
    <property type="component" value="Unassembled WGS sequence"/>
</dbReference>
<evidence type="ECO:0000256" key="3">
    <source>
        <dbReference type="ARBA" id="ARBA00023027"/>
    </source>
</evidence>